<keyword evidence="1" id="KW-0812">Transmembrane</keyword>
<gene>
    <name evidence="2" type="ORF">DN062_16360</name>
</gene>
<protein>
    <submittedName>
        <fullName evidence="2">Uncharacterized protein</fullName>
    </submittedName>
</protein>
<keyword evidence="1" id="KW-1133">Transmembrane helix</keyword>
<dbReference type="OrthoDB" id="7027042at2"/>
<evidence type="ECO:0000256" key="1">
    <source>
        <dbReference type="SAM" id="Phobius"/>
    </source>
</evidence>
<evidence type="ECO:0000313" key="3">
    <source>
        <dbReference type="Proteomes" id="UP000250744"/>
    </source>
</evidence>
<organism evidence="2 3">
    <name type="scientific">Nitrincola tibetensis</name>
    <dbReference type="NCBI Taxonomy" id="2219697"/>
    <lineage>
        <taxon>Bacteria</taxon>
        <taxon>Pseudomonadati</taxon>
        <taxon>Pseudomonadota</taxon>
        <taxon>Gammaproteobacteria</taxon>
        <taxon>Oceanospirillales</taxon>
        <taxon>Oceanospirillaceae</taxon>
        <taxon>Nitrincola</taxon>
    </lineage>
</organism>
<keyword evidence="1" id="KW-0472">Membrane</keyword>
<sequence length="419" mass="48902">MKLNIDDYCTHFLKAARNQSAFDVFYYDFFNKSAKEYGYIPRPALWITKKTKFIGFVISCSRVVGFLWKYLAFFYFILKLIMILSRRKGRVALSGSLVDKLVLVVCNRTLEVVKQAAPKDEETFWLAVPNFNNTNSPLKCVSAQSVLTFFELLKAFYITLRVHLYLIKENDPSVLFQSYTALDWIVTYMALNKINPGTLVTAEHHDRWAVLLDTYCEHRKKSTQGQARLILVQHGLEFTATYEKMAMLGYPEGLPYKLENLNSIYTYNSDQFNIFKCHILKKDAKVAEPLCIFYEYKLLLSDIDSERKTLLIVGNTLCEDFHLDLFSKLSSNFEIDFFYKPHPVQKSSDAVINAEWFFIEDKEYYPAVDLVVSYPSTLVNEYRALGVTVIEHDFQSTDLFVDELIYTLENELRWKKFSF</sequence>
<reference evidence="2 3" key="1">
    <citation type="submission" date="2018-06" db="EMBL/GenBank/DDBJ databases">
        <title>Nitrincola tibetense sp. nov., isolated from Lake XuguoCo on Tibetan Plateau.</title>
        <authorList>
            <person name="Xing P."/>
        </authorList>
    </citation>
    <scope>NUCLEOTIDE SEQUENCE [LARGE SCALE GENOMIC DNA]</scope>
    <source>
        <strain evidence="3">xg18</strain>
    </source>
</reference>
<dbReference type="RefSeq" id="WP_112160371.1">
    <property type="nucleotide sequence ID" value="NZ_QKRX01000016.1"/>
</dbReference>
<feature type="transmembrane region" description="Helical" evidence="1">
    <location>
        <begin position="53"/>
        <end position="78"/>
    </location>
</feature>
<dbReference type="EMBL" id="QKRX01000016">
    <property type="protein sequence ID" value="RAU16827.1"/>
    <property type="molecule type" value="Genomic_DNA"/>
</dbReference>
<proteinExistence type="predicted"/>
<dbReference type="Proteomes" id="UP000250744">
    <property type="component" value="Unassembled WGS sequence"/>
</dbReference>
<dbReference type="AlphaFoldDB" id="A0A364NIW6"/>
<evidence type="ECO:0000313" key="2">
    <source>
        <dbReference type="EMBL" id="RAU16827.1"/>
    </source>
</evidence>
<accession>A0A364NIW6</accession>
<name>A0A364NIW6_9GAMM</name>
<comment type="caution">
    <text evidence="2">The sequence shown here is derived from an EMBL/GenBank/DDBJ whole genome shotgun (WGS) entry which is preliminary data.</text>
</comment>
<keyword evidence="3" id="KW-1185">Reference proteome</keyword>